<evidence type="ECO:0000256" key="3">
    <source>
        <dbReference type="ARBA" id="ARBA00023125"/>
    </source>
</evidence>
<name>A0A6L6PC39_9BURK</name>
<dbReference type="GO" id="GO:0003677">
    <property type="term" value="F:DNA binding"/>
    <property type="evidence" value="ECO:0007669"/>
    <property type="project" value="UniProtKB-KW"/>
</dbReference>
<dbReference type="Proteomes" id="UP000475582">
    <property type="component" value="Unassembled WGS sequence"/>
</dbReference>
<evidence type="ECO:0000256" key="2">
    <source>
        <dbReference type="ARBA" id="ARBA00023015"/>
    </source>
</evidence>
<evidence type="ECO:0000256" key="4">
    <source>
        <dbReference type="ARBA" id="ARBA00023163"/>
    </source>
</evidence>
<sequence length="71" mass="8305">MTVHRRLALQVSRGLPLKILPLPMQMTRMTQSMQWHKYRTRDPGLLWLRGLLKQAVVRMDADIGRADSAHR</sequence>
<comment type="similarity">
    <text evidence="1">Belongs to the LysR transcriptional regulatory family.</text>
</comment>
<dbReference type="GO" id="GO:0006355">
    <property type="term" value="P:regulation of DNA-templated transcription"/>
    <property type="evidence" value="ECO:0007669"/>
    <property type="project" value="TreeGrafter"/>
</dbReference>
<evidence type="ECO:0000313" key="6">
    <source>
        <dbReference type="Proteomes" id="UP000475582"/>
    </source>
</evidence>
<dbReference type="RefSeq" id="WP_155461892.1">
    <property type="nucleotide sequence ID" value="NZ_WNKY01000001.1"/>
</dbReference>
<dbReference type="SUPFAM" id="SSF53850">
    <property type="entry name" value="Periplasmic binding protein-like II"/>
    <property type="match status" value="1"/>
</dbReference>
<evidence type="ECO:0000256" key="1">
    <source>
        <dbReference type="ARBA" id="ARBA00009437"/>
    </source>
</evidence>
<proteinExistence type="inferred from homology"/>
<dbReference type="OrthoDB" id="5495633at2"/>
<evidence type="ECO:0008006" key="7">
    <source>
        <dbReference type="Google" id="ProtNLM"/>
    </source>
</evidence>
<reference evidence="5 6" key="1">
    <citation type="submission" date="2019-11" db="EMBL/GenBank/DDBJ databases">
        <title>Type strains purchased from KCTC, JCM and DSMZ.</title>
        <authorList>
            <person name="Lu H."/>
        </authorList>
    </citation>
    <scope>NUCLEOTIDE SEQUENCE [LARGE SCALE GENOMIC DNA]</scope>
    <source>
        <strain evidence="5 6">KCTC 22382</strain>
    </source>
</reference>
<protein>
    <recommendedName>
        <fullName evidence="7">LysR substrate-binding domain-containing protein</fullName>
    </recommendedName>
</protein>
<keyword evidence="4" id="KW-0804">Transcription</keyword>
<organism evidence="5 6">
    <name type="scientific">Duganella radicis</name>
    <dbReference type="NCBI Taxonomy" id="551988"/>
    <lineage>
        <taxon>Bacteria</taxon>
        <taxon>Pseudomonadati</taxon>
        <taxon>Pseudomonadota</taxon>
        <taxon>Betaproteobacteria</taxon>
        <taxon>Burkholderiales</taxon>
        <taxon>Oxalobacteraceae</taxon>
        <taxon>Telluria group</taxon>
        <taxon>Duganella</taxon>
    </lineage>
</organism>
<keyword evidence="6" id="KW-1185">Reference proteome</keyword>
<dbReference type="PANTHER" id="PTHR30118">
    <property type="entry name" value="HTH-TYPE TRANSCRIPTIONAL REGULATOR LEUO-RELATED"/>
    <property type="match status" value="1"/>
</dbReference>
<dbReference type="AlphaFoldDB" id="A0A6L6PC39"/>
<evidence type="ECO:0000313" key="5">
    <source>
        <dbReference type="EMBL" id="MTV36570.1"/>
    </source>
</evidence>
<comment type="caution">
    <text evidence="5">The sequence shown here is derived from an EMBL/GenBank/DDBJ whole genome shotgun (WGS) entry which is preliminary data.</text>
</comment>
<keyword evidence="2" id="KW-0805">Transcription regulation</keyword>
<dbReference type="EMBL" id="WNKY01000001">
    <property type="protein sequence ID" value="MTV36570.1"/>
    <property type="molecule type" value="Genomic_DNA"/>
</dbReference>
<dbReference type="InterPro" id="IPR050389">
    <property type="entry name" value="LysR-type_TF"/>
</dbReference>
<keyword evidence="3" id="KW-0238">DNA-binding</keyword>
<dbReference type="Gene3D" id="3.40.190.10">
    <property type="entry name" value="Periplasmic binding protein-like II"/>
    <property type="match status" value="2"/>
</dbReference>
<gene>
    <name evidence="5" type="ORF">GM676_03090</name>
</gene>
<accession>A0A6L6PC39</accession>
<dbReference type="PANTHER" id="PTHR30118:SF6">
    <property type="entry name" value="HTH-TYPE TRANSCRIPTIONAL REGULATOR LEUO"/>
    <property type="match status" value="1"/>
</dbReference>